<protein>
    <submittedName>
        <fullName evidence="1">Uncharacterized protein</fullName>
    </submittedName>
</protein>
<accession>A0ABX5PVX0</accession>
<comment type="caution">
    <text evidence="1">The sequence shown here is derived from an EMBL/GenBank/DDBJ whole genome shotgun (WGS) entry which is preliminary data.</text>
</comment>
<reference evidence="1 2" key="1">
    <citation type="submission" date="2018-06" db="EMBL/GenBank/DDBJ databases">
        <title>Genomic Encyclopedia of Archaeal and Bacterial Type Strains, Phase II (KMG-II): from individual species to whole genera.</title>
        <authorList>
            <person name="Goeker M."/>
        </authorList>
    </citation>
    <scope>NUCLEOTIDE SEQUENCE [LARGE SCALE GENOMIC DNA]</scope>
    <source>
        <strain evidence="1 2">DSM 17205</strain>
    </source>
</reference>
<evidence type="ECO:0000313" key="1">
    <source>
        <dbReference type="EMBL" id="PZX38280.1"/>
    </source>
</evidence>
<dbReference type="EMBL" id="QKZR01000005">
    <property type="protein sequence ID" value="PZX38280.1"/>
    <property type="molecule type" value="Genomic_DNA"/>
</dbReference>
<dbReference type="RefSeq" id="WP_015364032.1">
    <property type="nucleotide sequence ID" value="NZ_QKZR01000005.1"/>
</dbReference>
<name>A0ABX5PVX0_9FLAO</name>
<organism evidence="1 2">
    <name type="scientific">Nonlabens dokdonensis</name>
    <dbReference type="NCBI Taxonomy" id="328515"/>
    <lineage>
        <taxon>Bacteria</taxon>
        <taxon>Pseudomonadati</taxon>
        <taxon>Bacteroidota</taxon>
        <taxon>Flavobacteriia</taxon>
        <taxon>Flavobacteriales</taxon>
        <taxon>Flavobacteriaceae</taxon>
        <taxon>Nonlabens</taxon>
    </lineage>
</organism>
<sequence>MFKKLEKILGKPMKYYENLMASRKENAQITDTQKQLILDQLKPIVINAEGFDSLPTISESDVKSFIEVPKNKKGISIPCKGIFKWTDQVLFLFVNDDTAIKDASSYELILKDVQQEQVAQKIGFQKGSELKSLPIWEEIIHRFPEVHKLIVKTHREHPWTLYKETAKEIEPITSYKTVLGGYPKWRINNIDFRKIEQLEFLLEYRIAEKDFSIYFFKDPHTHEISSFEQKD</sequence>
<evidence type="ECO:0000313" key="2">
    <source>
        <dbReference type="Proteomes" id="UP000248584"/>
    </source>
</evidence>
<gene>
    <name evidence="1" type="ORF">LX97_02861</name>
</gene>
<proteinExistence type="predicted"/>
<dbReference type="Proteomes" id="UP000248584">
    <property type="component" value="Unassembled WGS sequence"/>
</dbReference>
<keyword evidence="2" id="KW-1185">Reference proteome</keyword>